<dbReference type="AlphaFoldDB" id="A0A0D2IUE4"/>
<dbReference type="OrthoDB" id="205569at2759"/>
<feature type="compositionally biased region" description="Basic and acidic residues" evidence="1">
    <location>
        <begin position="22"/>
        <end position="31"/>
    </location>
</feature>
<protein>
    <recommendedName>
        <fullName evidence="2">Wbp11/ELF5/Saf1 N-terminal domain-containing protein</fullName>
    </recommendedName>
</protein>
<reference evidence="3 4" key="1">
    <citation type="journal article" date="2013" name="BMC Genomics">
        <title>Reconstruction of the lipid metabolism for the microalga Monoraphidium neglectum from its genome sequence reveals characteristics suitable for biofuel production.</title>
        <authorList>
            <person name="Bogen C."/>
            <person name="Al-Dilaimi A."/>
            <person name="Albersmeier A."/>
            <person name="Wichmann J."/>
            <person name="Grundmann M."/>
            <person name="Rupp O."/>
            <person name="Lauersen K.J."/>
            <person name="Blifernez-Klassen O."/>
            <person name="Kalinowski J."/>
            <person name="Goesmann A."/>
            <person name="Mussgnug J.H."/>
            <person name="Kruse O."/>
        </authorList>
    </citation>
    <scope>NUCLEOTIDE SEQUENCE [LARGE SCALE GENOMIC DNA]</scope>
    <source>
        <strain evidence="3 4">SAG 48.87</strain>
    </source>
</reference>
<keyword evidence="4" id="KW-1185">Reference proteome</keyword>
<dbReference type="InterPro" id="IPR019007">
    <property type="entry name" value="Wbp11/ELF5/Saf1_N"/>
</dbReference>
<dbReference type="Proteomes" id="UP000054498">
    <property type="component" value="Unassembled WGS sequence"/>
</dbReference>
<evidence type="ECO:0000259" key="2">
    <source>
        <dbReference type="Pfam" id="PF09429"/>
    </source>
</evidence>
<dbReference type="GO" id="GO:0006396">
    <property type="term" value="P:RNA processing"/>
    <property type="evidence" value="ECO:0007669"/>
    <property type="project" value="InterPro"/>
</dbReference>
<dbReference type="STRING" id="145388.A0A0D2IUE4"/>
<dbReference type="EMBL" id="KK106536">
    <property type="protein sequence ID" value="KIY91562.1"/>
    <property type="molecule type" value="Genomic_DNA"/>
</dbReference>
<evidence type="ECO:0000256" key="1">
    <source>
        <dbReference type="SAM" id="MobiDB-lite"/>
    </source>
</evidence>
<dbReference type="GeneID" id="25734158"/>
<proteinExistence type="predicted"/>
<dbReference type="RefSeq" id="XP_013890582.1">
    <property type="nucleotide sequence ID" value="XM_014035128.1"/>
</dbReference>
<gene>
    <name evidence="3" type="ORF">MNEG_16402</name>
</gene>
<dbReference type="KEGG" id="mng:MNEG_16402"/>
<accession>A0A0D2IUE4</accession>
<dbReference type="Pfam" id="PF09429">
    <property type="entry name" value="Wbp11"/>
    <property type="match status" value="1"/>
</dbReference>
<feature type="domain" description="Wbp11/ELF5/Saf1 N-terminal" evidence="2">
    <location>
        <begin position="9"/>
        <end position="82"/>
    </location>
</feature>
<evidence type="ECO:0000313" key="4">
    <source>
        <dbReference type="Proteomes" id="UP000054498"/>
    </source>
</evidence>
<sequence length="103" mass="12189">MKTKGGRHAMNPADAFRKQQRKKEIARNKAERQYIRDAYGRKDKPQELREELKELIDLEANGNLSKLQKIRKKVLQEAYDAALKRQKVRRALAPYPRSYPLRL</sequence>
<organism evidence="3 4">
    <name type="scientific">Monoraphidium neglectum</name>
    <dbReference type="NCBI Taxonomy" id="145388"/>
    <lineage>
        <taxon>Eukaryota</taxon>
        <taxon>Viridiplantae</taxon>
        <taxon>Chlorophyta</taxon>
        <taxon>core chlorophytes</taxon>
        <taxon>Chlorophyceae</taxon>
        <taxon>CS clade</taxon>
        <taxon>Sphaeropleales</taxon>
        <taxon>Selenastraceae</taxon>
        <taxon>Monoraphidium</taxon>
    </lineage>
</organism>
<feature type="region of interest" description="Disordered" evidence="1">
    <location>
        <begin position="1"/>
        <end position="31"/>
    </location>
</feature>
<evidence type="ECO:0000313" key="3">
    <source>
        <dbReference type="EMBL" id="KIY91562.1"/>
    </source>
</evidence>
<name>A0A0D2IUE4_9CHLO</name>